<protein>
    <submittedName>
        <fullName evidence="7">Amino acid permease</fullName>
    </submittedName>
</protein>
<reference evidence="7 8" key="1">
    <citation type="submission" date="2021-07" db="EMBL/GenBank/DDBJ databases">
        <title>Paraburkholderia edwinii protects Aspergillus sp. from phenazines by acting as a toxin sponge.</title>
        <authorList>
            <person name="Dahlstrom K.M."/>
            <person name="Newman D.K."/>
        </authorList>
    </citation>
    <scope>NUCLEOTIDE SEQUENCE [LARGE SCALE GENOMIC DNA]</scope>
    <source>
        <strain evidence="7 8">Pe01</strain>
    </source>
</reference>
<name>A0ABX8UUA0_9BURK</name>
<feature type="transmembrane region" description="Helical" evidence="6">
    <location>
        <begin position="194"/>
        <end position="214"/>
    </location>
</feature>
<evidence type="ECO:0000313" key="7">
    <source>
        <dbReference type="EMBL" id="QYD72211.1"/>
    </source>
</evidence>
<dbReference type="PANTHER" id="PTHR42770">
    <property type="entry name" value="AMINO ACID TRANSPORTER-RELATED"/>
    <property type="match status" value="1"/>
</dbReference>
<proteinExistence type="predicted"/>
<feature type="transmembrane region" description="Helical" evidence="6">
    <location>
        <begin position="100"/>
        <end position="120"/>
    </location>
</feature>
<dbReference type="Gene3D" id="1.20.1740.10">
    <property type="entry name" value="Amino acid/polyamine transporter I"/>
    <property type="match status" value="1"/>
</dbReference>
<feature type="transmembrane region" description="Helical" evidence="6">
    <location>
        <begin position="336"/>
        <end position="355"/>
    </location>
</feature>
<keyword evidence="2" id="KW-1003">Cell membrane</keyword>
<feature type="transmembrane region" description="Helical" evidence="6">
    <location>
        <begin position="282"/>
        <end position="304"/>
    </location>
</feature>
<evidence type="ECO:0000256" key="1">
    <source>
        <dbReference type="ARBA" id="ARBA00004651"/>
    </source>
</evidence>
<gene>
    <name evidence="7" type="ORF">KZJ38_35310</name>
</gene>
<feature type="transmembrane region" description="Helical" evidence="6">
    <location>
        <begin position="56"/>
        <end position="79"/>
    </location>
</feature>
<evidence type="ECO:0000256" key="6">
    <source>
        <dbReference type="SAM" id="Phobius"/>
    </source>
</evidence>
<keyword evidence="3 6" id="KW-0812">Transmembrane</keyword>
<feature type="transmembrane region" description="Helical" evidence="6">
    <location>
        <begin position="392"/>
        <end position="413"/>
    </location>
</feature>
<feature type="transmembrane region" description="Helical" evidence="6">
    <location>
        <begin position="235"/>
        <end position="262"/>
    </location>
</feature>
<dbReference type="InterPro" id="IPR002293">
    <property type="entry name" value="AA/rel_permease1"/>
</dbReference>
<evidence type="ECO:0000256" key="3">
    <source>
        <dbReference type="ARBA" id="ARBA00022692"/>
    </source>
</evidence>
<dbReference type="PANTHER" id="PTHR42770:SF13">
    <property type="entry name" value="L-METHIONINE_BRANCHED-CHAIN AMINO ACID EXPORTER YJEH"/>
    <property type="match status" value="1"/>
</dbReference>
<evidence type="ECO:0000256" key="5">
    <source>
        <dbReference type="ARBA" id="ARBA00023136"/>
    </source>
</evidence>
<dbReference type="PIRSF" id="PIRSF006060">
    <property type="entry name" value="AA_transporter"/>
    <property type="match status" value="1"/>
</dbReference>
<dbReference type="Proteomes" id="UP000826462">
    <property type="component" value="Chromosome 2"/>
</dbReference>
<accession>A0ABX8UUA0</accession>
<dbReference type="InterPro" id="IPR050367">
    <property type="entry name" value="APC_superfamily"/>
</dbReference>
<evidence type="ECO:0000313" key="8">
    <source>
        <dbReference type="Proteomes" id="UP000826462"/>
    </source>
</evidence>
<sequence length="447" mass="44306">MSASPVQRASSGAGSSGASASGRLGVMQGAALYVGAVLGTGVIALPALAAEVAGPASLIAWAALVLLSVPLAATFAALGARYPDAGGVSTYVRNAFGPRAAAIIGWCFYFAVPAGSPAAAMFGGAYVAAAFGGGQVAVIGTAAALMLIVTAANAFGVTVSGRLQLALAVVLVALLLAAILASAPHARTANLQPFAPHGWLAIGPAAALLVWSFAGWEAITHLAAEFRRPARDLPLATGIAVCVVGLLYIGVAAASVLVLGPAAGKSSAPLAELLATGLGGKVQVLAAAAALLLTLGTMNAYFAGAAKLGAALGRDGALPAWLAAGSRAGDVPRRSLLVVAALALITLCAAVIAGVGPRPLVLLTTGSFVTVYALGTAAALRLLPKRSGARRCACVALVAVAALFAATGWYLLWPLAITGCALLYLHVRERFATHASQSDISQSVKIR</sequence>
<keyword evidence="4 6" id="KW-1133">Transmembrane helix</keyword>
<evidence type="ECO:0000256" key="2">
    <source>
        <dbReference type="ARBA" id="ARBA00022475"/>
    </source>
</evidence>
<dbReference type="EMBL" id="CP080096">
    <property type="protein sequence ID" value="QYD72211.1"/>
    <property type="molecule type" value="Genomic_DNA"/>
</dbReference>
<feature type="transmembrane region" description="Helical" evidence="6">
    <location>
        <begin position="126"/>
        <end position="151"/>
    </location>
</feature>
<keyword evidence="8" id="KW-1185">Reference proteome</keyword>
<feature type="transmembrane region" description="Helical" evidence="6">
    <location>
        <begin position="163"/>
        <end position="182"/>
    </location>
</feature>
<dbReference type="Pfam" id="PF13520">
    <property type="entry name" value="AA_permease_2"/>
    <property type="match status" value="1"/>
</dbReference>
<organism evidence="7 8">
    <name type="scientific">Paraburkholderia edwinii</name>
    <dbReference type="NCBI Taxonomy" id="2861782"/>
    <lineage>
        <taxon>Bacteria</taxon>
        <taxon>Pseudomonadati</taxon>
        <taxon>Pseudomonadota</taxon>
        <taxon>Betaproteobacteria</taxon>
        <taxon>Burkholderiales</taxon>
        <taxon>Burkholderiaceae</taxon>
        <taxon>Paraburkholderia</taxon>
    </lineage>
</organism>
<feature type="transmembrane region" description="Helical" evidence="6">
    <location>
        <begin position="361"/>
        <end position="380"/>
    </location>
</feature>
<comment type="subcellular location">
    <subcellularLocation>
        <location evidence="1">Cell membrane</location>
        <topology evidence="1">Multi-pass membrane protein</topology>
    </subcellularLocation>
</comment>
<feature type="transmembrane region" description="Helical" evidence="6">
    <location>
        <begin position="30"/>
        <end position="50"/>
    </location>
</feature>
<evidence type="ECO:0000256" key="4">
    <source>
        <dbReference type="ARBA" id="ARBA00022989"/>
    </source>
</evidence>
<keyword evidence="5 6" id="KW-0472">Membrane</keyword>